<dbReference type="InterPro" id="IPR021553">
    <property type="entry name" value="DUF3008"/>
</dbReference>
<feature type="compositionally biased region" description="Basic residues" evidence="1">
    <location>
        <begin position="79"/>
        <end position="89"/>
    </location>
</feature>
<proteinExistence type="predicted"/>
<dbReference type="Proteomes" id="UP000494109">
    <property type="component" value="Unassembled WGS sequence"/>
</dbReference>
<dbReference type="AlphaFoldDB" id="A0A6P2WEL4"/>
<accession>A0A6P2WEL4</accession>
<protein>
    <recommendedName>
        <fullName evidence="4">DUF3008 domain-containing protein</fullName>
    </recommendedName>
</protein>
<evidence type="ECO:0000256" key="1">
    <source>
        <dbReference type="SAM" id="MobiDB-lite"/>
    </source>
</evidence>
<evidence type="ECO:0000313" key="2">
    <source>
        <dbReference type="EMBL" id="VWC98107.1"/>
    </source>
</evidence>
<feature type="compositionally biased region" description="Low complexity" evidence="1">
    <location>
        <begin position="30"/>
        <end position="46"/>
    </location>
</feature>
<organism evidence="2 3">
    <name type="scientific">Burkholderia contaminans</name>
    <dbReference type="NCBI Taxonomy" id="488447"/>
    <lineage>
        <taxon>Bacteria</taxon>
        <taxon>Pseudomonadati</taxon>
        <taxon>Pseudomonadota</taxon>
        <taxon>Betaproteobacteria</taxon>
        <taxon>Burkholderiales</taxon>
        <taxon>Burkholderiaceae</taxon>
        <taxon>Burkholderia</taxon>
        <taxon>Burkholderia cepacia complex</taxon>
    </lineage>
</organism>
<evidence type="ECO:0008006" key="4">
    <source>
        <dbReference type="Google" id="ProtNLM"/>
    </source>
</evidence>
<gene>
    <name evidence="2" type="ORF">BCO71033_01600</name>
</gene>
<name>A0A6P2WEL4_9BURK</name>
<dbReference type="EMBL" id="CABVQS010000005">
    <property type="protein sequence ID" value="VWC98107.1"/>
    <property type="molecule type" value="Genomic_DNA"/>
</dbReference>
<feature type="region of interest" description="Disordered" evidence="1">
    <location>
        <begin position="25"/>
        <end position="89"/>
    </location>
</feature>
<evidence type="ECO:0000313" key="3">
    <source>
        <dbReference type="Proteomes" id="UP000494109"/>
    </source>
</evidence>
<dbReference type="Pfam" id="PF11450">
    <property type="entry name" value="DUF3008"/>
    <property type="match status" value="1"/>
</dbReference>
<sequence length="89" mass="9860">MTVARASLSRARADRRVDACAHDRRATLPATSRARQRAASAALSARHGNTKMQDLMPPAKPMARSMSEKEREKMASTPRRGKPEHKHDA</sequence>
<reference evidence="2 3" key="1">
    <citation type="submission" date="2019-09" db="EMBL/GenBank/DDBJ databases">
        <authorList>
            <person name="Depoorter E."/>
        </authorList>
    </citation>
    <scope>NUCLEOTIDE SEQUENCE [LARGE SCALE GENOMIC DNA]</scope>
    <source>
        <strain evidence="2">R-71033</strain>
    </source>
</reference>